<feature type="compositionally biased region" description="Low complexity" evidence="1">
    <location>
        <begin position="85"/>
        <end position="106"/>
    </location>
</feature>
<feature type="non-terminal residue" evidence="3">
    <location>
        <position position="106"/>
    </location>
</feature>
<accession>A0A2P7RZX4</accession>
<keyword evidence="4" id="KW-1185">Reference proteome</keyword>
<feature type="domain" description="Initiation factor 2 associated" evidence="2">
    <location>
        <begin position="17"/>
        <end position="52"/>
    </location>
</feature>
<feature type="compositionally biased region" description="Pro residues" evidence="1">
    <location>
        <begin position="73"/>
        <end position="84"/>
    </location>
</feature>
<feature type="compositionally biased region" description="Polar residues" evidence="1">
    <location>
        <begin position="28"/>
        <end position="38"/>
    </location>
</feature>
<evidence type="ECO:0000259" key="2">
    <source>
        <dbReference type="Pfam" id="PF08364"/>
    </source>
</evidence>
<reference evidence="3 4" key="1">
    <citation type="submission" date="2018-03" db="EMBL/GenBank/DDBJ databases">
        <title>The draft genome of Mesorhizobium sp. 6GN-30.</title>
        <authorList>
            <person name="Liu L."/>
            <person name="Li L."/>
            <person name="Wang T."/>
            <person name="Zhang X."/>
            <person name="Liang L."/>
        </authorList>
    </citation>
    <scope>NUCLEOTIDE SEQUENCE [LARGE SCALE GENOMIC DNA]</scope>
    <source>
        <strain evidence="3 4">6GN30</strain>
    </source>
</reference>
<dbReference type="InterPro" id="IPR013575">
    <property type="entry name" value="IF2_assoc_dom_bac"/>
</dbReference>
<comment type="caution">
    <text evidence="3">The sequence shown here is derived from an EMBL/GenBank/DDBJ whole genome shotgun (WGS) entry which is preliminary data.</text>
</comment>
<gene>
    <name evidence="3" type="ORF">C7I84_23015</name>
</gene>
<protein>
    <submittedName>
        <fullName evidence="3">Translation initiation factor IF-2</fullName>
    </submittedName>
</protein>
<dbReference type="GO" id="GO:0003743">
    <property type="term" value="F:translation initiation factor activity"/>
    <property type="evidence" value="ECO:0007669"/>
    <property type="project" value="UniProtKB-KW"/>
</dbReference>
<feature type="region of interest" description="Disordered" evidence="1">
    <location>
        <begin position="1"/>
        <end position="106"/>
    </location>
</feature>
<evidence type="ECO:0000256" key="1">
    <source>
        <dbReference type="SAM" id="MobiDB-lite"/>
    </source>
</evidence>
<name>A0A2P7RZX4_9HYPH</name>
<dbReference type="Proteomes" id="UP000241229">
    <property type="component" value="Unassembled WGS sequence"/>
</dbReference>
<proteinExistence type="predicted"/>
<evidence type="ECO:0000313" key="3">
    <source>
        <dbReference type="EMBL" id="PSJ55732.1"/>
    </source>
</evidence>
<dbReference type="EMBL" id="PXYK01000026">
    <property type="protein sequence ID" value="PSJ55732.1"/>
    <property type="molecule type" value="Genomic_DNA"/>
</dbReference>
<keyword evidence="3" id="KW-0648">Protein biosynthesis</keyword>
<evidence type="ECO:0000313" key="4">
    <source>
        <dbReference type="Proteomes" id="UP000241229"/>
    </source>
</evidence>
<keyword evidence="3" id="KW-0396">Initiation factor</keyword>
<dbReference type="RefSeq" id="WP_207771055.1">
    <property type="nucleotide sequence ID" value="NZ_PXYK01000026.1"/>
</dbReference>
<dbReference type="AlphaFoldDB" id="A0A2P7RZX4"/>
<sequence>MSDTKSGDDNTLTVNTKKTLSLKPAGVTQGTVRQNFSHGRTKQVVVETKKRKFSMPGERAEPHQQAPVFTPRPQTPAAPPPPARPQVAAPQPAAPQAVAPAPQSPP</sequence>
<dbReference type="Pfam" id="PF08364">
    <property type="entry name" value="IF2_assoc"/>
    <property type="match status" value="1"/>
</dbReference>
<feature type="compositionally biased region" description="Polar residues" evidence="1">
    <location>
        <begin position="9"/>
        <end position="19"/>
    </location>
</feature>
<organism evidence="3 4">
    <name type="scientific">Kumtagia ephedrae</name>
    <dbReference type="NCBI Taxonomy" id="2116701"/>
    <lineage>
        <taxon>Bacteria</taxon>
        <taxon>Pseudomonadati</taxon>
        <taxon>Pseudomonadota</taxon>
        <taxon>Alphaproteobacteria</taxon>
        <taxon>Hyphomicrobiales</taxon>
        <taxon>Phyllobacteriaceae</taxon>
        <taxon>Kumtagia</taxon>
    </lineage>
</organism>